<dbReference type="Proteomes" id="UP000198979">
    <property type="component" value="Unassembled WGS sequence"/>
</dbReference>
<dbReference type="CDD" id="cd06170">
    <property type="entry name" value="LuxR_C_like"/>
    <property type="match status" value="1"/>
</dbReference>
<dbReference type="Pfam" id="PF00072">
    <property type="entry name" value="Response_reg"/>
    <property type="match status" value="1"/>
</dbReference>
<sequence length="245" mass="27793">MQNRVIAWIWIRDNGNHSIINVRKGEIDGMIHILIVDDHLLVCEGTRNVLEREGDFQVDITTSASEAEQMIEQRAYDICLLDWCMSDMSGIELSKRILEKQPTAKIVIYTGYDIVPFLNYFIESGITGFVSKTASSEQLVTAIRCALRDEAVIPVHVLRQLCRCGAKENMDENGQLAVLSSLEQELLMEVANGLCNKDIAEKHHTSQRTIERHLSRIFTKLHVSSRIEAVEKAKQLGLIPEHHML</sequence>
<evidence type="ECO:0000256" key="4">
    <source>
        <dbReference type="ARBA" id="ARBA00023163"/>
    </source>
</evidence>
<evidence type="ECO:0000256" key="1">
    <source>
        <dbReference type="ARBA" id="ARBA00022553"/>
    </source>
</evidence>
<dbReference type="CDD" id="cd17535">
    <property type="entry name" value="REC_NarL-like"/>
    <property type="match status" value="1"/>
</dbReference>
<accession>A0A1I0SZ50</accession>
<keyword evidence="3" id="KW-0238">DNA-binding</keyword>
<dbReference type="PRINTS" id="PR00038">
    <property type="entry name" value="HTHLUXR"/>
</dbReference>
<dbReference type="EMBL" id="FOJQ01000010">
    <property type="protein sequence ID" value="SFA44794.1"/>
    <property type="molecule type" value="Genomic_DNA"/>
</dbReference>
<dbReference type="SUPFAM" id="SSF52172">
    <property type="entry name" value="CheY-like"/>
    <property type="match status" value="1"/>
</dbReference>
<dbReference type="Gene3D" id="3.40.50.2300">
    <property type="match status" value="1"/>
</dbReference>
<dbReference type="AlphaFoldDB" id="A0A1I0SZ50"/>
<evidence type="ECO:0000259" key="6">
    <source>
        <dbReference type="PROSITE" id="PS50043"/>
    </source>
</evidence>
<dbReference type="GO" id="GO:0006355">
    <property type="term" value="P:regulation of DNA-templated transcription"/>
    <property type="evidence" value="ECO:0007669"/>
    <property type="project" value="InterPro"/>
</dbReference>
<dbReference type="SMART" id="SM00448">
    <property type="entry name" value="REC"/>
    <property type="match status" value="1"/>
</dbReference>
<feature type="domain" description="HTH luxR-type" evidence="6">
    <location>
        <begin position="172"/>
        <end position="237"/>
    </location>
</feature>
<keyword evidence="9" id="KW-1185">Reference proteome</keyword>
<dbReference type="PANTHER" id="PTHR43214">
    <property type="entry name" value="TWO-COMPONENT RESPONSE REGULATOR"/>
    <property type="match status" value="1"/>
</dbReference>
<name>A0A1I0SZ50_9BACL</name>
<dbReference type="InterPro" id="IPR058245">
    <property type="entry name" value="NreC/VraR/RcsB-like_REC"/>
</dbReference>
<dbReference type="PANTHER" id="PTHR43214:SF1">
    <property type="entry name" value="TRANSCRIPTIONAL REGULATORY PROTEIN COMA"/>
    <property type="match status" value="1"/>
</dbReference>
<dbReference type="InterPro" id="IPR016032">
    <property type="entry name" value="Sig_transdc_resp-reg_C-effctor"/>
</dbReference>
<feature type="modified residue" description="4-aspartylphosphate" evidence="5">
    <location>
        <position position="82"/>
    </location>
</feature>
<dbReference type="STRING" id="150248.SAMN05216169_101017"/>
<organism evidence="8 9">
    <name type="scientific">Anoxybacillus pushchinoensis</name>
    <dbReference type="NCBI Taxonomy" id="150248"/>
    <lineage>
        <taxon>Bacteria</taxon>
        <taxon>Bacillati</taxon>
        <taxon>Bacillota</taxon>
        <taxon>Bacilli</taxon>
        <taxon>Bacillales</taxon>
        <taxon>Anoxybacillaceae</taxon>
        <taxon>Anoxybacillus</taxon>
    </lineage>
</organism>
<evidence type="ECO:0000313" key="8">
    <source>
        <dbReference type="EMBL" id="SFA44794.1"/>
    </source>
</evidence>
<dbReference type="Pfam" id="PF00196">
    <property type="entry name" value="GerE"/>
    <property type="match status" value="1"/>
</dbReference>
<dbReference type="InterPro" id="IPR000792">
    <property type="entry name" value="Tscrpt_reg_LuxR_C"/>
</dbReference>
<keyword evidence="2" id="KW-0805">Transcription regulation</keyword>
<dbReference type="SMART" id="SM00421">
    <property type="entry name" value="HTH_LUXR"/>
    <property type="match status" value="1"/>
</dbReference>
<gene>
    <name evidence="8" type="ORF">SAMN05216169_101017</name>
</gene>
<keyword evidence="1 5" id="KW-0597">Phosphoprotein</keyword>
<dbReference type="InterPro" id="IPR001789">
    <property type="entry name" value="Sig_transdc_resp-reg_receiver"/>
</dbReference>
<proteinExistence type="predicted"/>
<protein>
    <submittedName>
        <fullName evidence="8">Two component transcriptional regulator, LuxR family</fullName>
    </submittedName>
</protein>
<evidence type="ECO:0000256" key="2">
    <source>
        <dbReference type="ARBA" id="ARBA00023015"/>
    </source>
</evidence>
<dbReference type="GO" id="GO:0000160">
    <property type="term" value="P:phosphorelay signal transduction system"/>
    <property type="evidence" value="ECO:0007669"/>
    <property type="project" value="InterPro"/>
</dbReference>
<reference evidence="9" key="1">
    <citation type="submission" date="2016-10" db="EMBL/GenBank/DDBJ databases">
        <authorList>
            <person name="Varghese N."/>
            <person name="Submissions S."/>
        </authorList>
    </citation>
    <scope>NUCLEOTIDE SEQUENCE [LARGE SCALE GENOMIC DNA]</scope>
    <source>
        <strain evidence="9">K1</strain>
    </source>
</reference>
<evidence type="ECO:0000256" key="3">
    <source>
        <dbReference type="ARBA" id="ARBA00023125"/>
    </source>
</evidence>
<dbReference type="SUPFAM" id="SSF46894">
    <property type="entry name" value="C-terminal effector domain of the bipartite response regulators"/>
    <property type="match status" value="1"/>
</dbReference>
<dbReference type="GO" id="GO:0003677">
    <property type="term" value="F:DNA binding"/>
    <property type="evidence" value="ECO:0007669"/>
    <property type="project" value="UniProtKB-KW"/>
</dbReference>
<keyword evidence="4" id="KW-0804">Transcription</keyword>
<dbReference type="PROSITE" id="PS50043">
    <property type="entry name" value="HTH_LUXR_2"/>
    <property type="match status" value="1"/>
</dbReference>
<dbReference type="InterPro" id="IPR039420">
    <property type="entry name" value="WalR-like"/>
</dbReference>
<evidence type="ECO:0000259" key="7">
    <source>
        <dbReference type="PROSITE" id="PS50110"/>
    </source>
</evidence>
<evidence type="ECO:0000313" key="9">
    <source>
        <dbReference type="Proteomes" id="UP000198979"/>
    </source>
</evidence>
<evidence type="ECO:0000256" key="5">
    <source>
        <dbReference type="PROSITE-ProRule" id="PRU00169"/>
    </source>
</evidence>
<feature type="domain" description="Response regulatory" evidence="7">
    <location>
        <begin position="32"/>
        <end position="147"/>
    </location>
</feature>
<dbReference type="PROSITE" id="PS50110">
    <property type="entry name" value="RESPONSE_REGULATORY"/>
    <property type="match status" value="1"/>
</dbReference>
<dbReference type="InterPro" id="IPR011006">
    <property type="entry name" value="CheY-like_superfamily"/>
</dbReference>